<keyword evidence="2" id="KW-0325">Glycoprotein</keyword>
<dbReference type="AlphaFoldDB" id="A0AAQ3KEG2"/>
<dbReference type="SUPFAM" id="SSF49503">
    <property type="entry name" value="Cupredoxins"/>
    <property type="match status" value="1"/>
</dbReference>
<evidence type="ECO:0000256" key="2">
    <source>
        <dbReference type="ARBA" id="ARBA00023180"/>
    </source>
</evidence>
<keyword evidence="1" id="KW-0479">Metal-binding</keyword>
<dbReference type="PANTHER" id="PTHR33021">
    <property type="entry name" value="BLUE COPPER PROTEIN"/>
    <property type="match status" value="1"/>
</dbReference>
<dbReference type="InterPro" id="IPR008972">
    <property type="entry name" value="Cupredoxin"/>
</dbReference>
<keyword evidence="4" id="KW-1133">Transmembrane helix</keyword>
<evidence type="ECO:0000259" key="6">
    <source>
        <dbReference type="PROSITE" id="PS51485"/>
    </source>
</evidence>
<evidence type="ECO:0000256" key="1">
    <source>
        <dbReference type="ARBA" id="ARBA00022723"/>
    </source>
</evidence>
<dbReference type="GO" id="GO:0009055">
    <property type="term" value="F:electron transfer activity"/>
    <property type="evidence" value="ECO:0007669"/>
    <property type="project" value="InterPro"/>
</dbReference>
<evidence type="ECO:0000256" key="3">
    <source>
        <dbReference type="SAM" id="MobiDB-lite"/>
    </source>
</evidence>
<protein>
    <recommendedName>
        <fullName evidence="6">Phytocyanin domain-containing protein</fullName>
    </recommendedName>
</protein>
<dbReference type="PANTHER" id="PTHR33021:SF502">
    <property type="entry name" value="OSJNBA0079A21.6 PROTEIN"/>
    <property type="match status" value="1"/>
</dbReference>
<dbReference type="Gene3D" id="2.60.40.420">
    <property type="entry name" value="Cupredoxins - blue copper proteins"/>
    <property type="match status" value="1"/>
</dbReference>
<feature type="domain" description="Phytocyanin" evidence="6">
    <location>
        <begin position="25"/>
        <end position="123"/>
    </location>
</feature>
<keyword evidence="4" id="KW-0472">Membrane</keyword>
<feature type="chain" id="PRO_5042842461" description="Phytocyanin domain-containing protein" evidence="5">
    <location>
        <begin position="18"/>
        <end position="188"/>
    </location>
</feature>
<sequence>MARLLVILCAILGLVLAGSTVTSATIFNVGDSAGWDISADLTSWVATKTFYVGDALLFQYSRYHSVDEVDKAGYDSCNVTAPLLTGSNGNTTVPLAAPGDRYFVCGTQLHCLGGMKLRVSVKVNQSSQLPAGGPPSPPQAAAGGPSPLPEWNSGTGDLPFLTNGAHRGGFVGWLCALLVVLWCGCLVQ</sequence>
<name>A0AAQ3KEG2_9LILI</name>
<dbReference type="InterPro" id="IPR039391">
    <property type="entry name" value="Phytocyanin-like"/>
</dbReference>
<dbReference type="GO" id="GO:0046872">
    <property type="term" value="F:metal ion binding"/>
    <property type="evidence" value="ECO:0007669"/>
    <property type="project" value="UniProtKB-KW"/>
</dbReference>
<dbReference type="FunFam" id="2.60.40.420:FF:000003">
    <property type="entry name" value="Blue copper"/>
    <property type="match status" value="1"/>
</dbReference>
<keyword evidence="4" id="KW-0812">Transmembrane</keyword>
<feature type="transmembrane region" description="Helical" evidence="4">
    <location>
        <begin position="170"/>
        <end position="187"/>
    </location>
</feature>
<dbReference type="Proteomes" id="UP001327560">
    <property type="component" value="Chromosome 5"/>
</dbReference>
<keyword evidence="8" id="KW-1185">Reference proteome</keyword>
<evidence type="ECO:0000313" key="7">
    <source>
        <dbReference type="EMBL" id="WOL07158.1"/>
    </source>
</evidence>
<gene>
    <name evidence="7" type="ORF">Cni_G15896</name>
</gene>
<dbReference type="InterPro" id="IPR003245">
    <property type="entry name" value="Phytocyanin_dom"/>
</dbReference>
<dbReference type="CDD" id="cd04216">
    <property type="entry name" value="Phytocyanin"/>
    <property type="match status" value="1"/>
</dbReference>
<proteinExistence type="predicted"/>
<organism evidence="7 8">
    <name type="scientific">Canna indica</name>
    <name type="common">Indian-shot</name>
    <dbReference type="NCBI Taxonomy" id="4628"/>
    <lineage>
        <taxon>Eukaryota</taxon>
        <taxon>Viridiplantae</taxon>
        <taxon>Streptophyta</taxon>
        <taxon>Embryophyta</taxon>
        <taxon>Tracheophyta</taxon>
        <taxon>Spermatophyta</taxon>
        <taxon>Magnoliopsida</taxon>
        <taxon>Liliopsida</taxon>
        <taxon>Zingiberales</taxon>
        <taxon>Cannaceae</taxon>
        <taxon>Canna</taxon>
    </lineage>
</organism>
<keyword evidence="5" id="KW-0732">Signal</keyword>
<feature type="region of interest" description="Disordered" evidence="3">
    <location>
        <begin position="126"/>
        <end position="148"/>
    </location>
</feature>
<evidence type="ECO:0000256" key="5">
    <source>
        <dbReference type="SAM" id="SignalP"/>
    </source>
</evidence>
<feature type="signal peptide" evidence="5">
    <location>
        <begin position="1"/>
        <end position="17"/>
    </location>
</feature>
<evidence type="ECO:0000313" key="8">
    <source>
        <dbReference type="Proteomes" id="UP001327560"/>
    </source>
</evidence>
<evidence type="ECO:0000256" key="4">
    <source>
        <dbReference type="SAM" id="Phobius"/>
    </source>
</evidence>
<accession>A0AAQ3KEG2</accession>
<dbReference type="PROSITE" id="PS51485">
    <property type="entry name" value="PHYTOCYANIN"/>
    <property type="match status" value="1"/>
</dbReference>
<reference evidence="7 8" key="1">
    <citation type="submission" date="2023-10" db="EMBL/GenBank/DDBJ databases">
        <title>Chromosome-scale genome assembly provides insights into flower coloration mechanisms of Canna indica.</title>
        <authorList>
            <person name="Li C."/>
        </authorList>
    </citation>
    <scope>NUCLEOTIDE SEQUENCE [LARGE SCALE GENOMIC DNA]</scope>
    <source>
        <tissue evidence="7">Flower</tissue>
    </source>
</reference>
<dbReference type="EMBL" id="CP136894">
    <property type="protein sequence ID" value="WOL07158.1"/>
    <property type="molecule type" value="Genomic_DNA"/>
</dbReference>
<dbReference type="GO" id="GO:0005886">
    <property type="term" value="C:plasma membrane"/>
    <property type="evidence" value="ECO:0007669"/>
    <property type="project" value="TreeGrafter"/>
</dbReference>
<dbReference type="Pfam" id="PF02298">
    <property type="entry name" value="Cu_bind_like"/>
    <property type="match status" value="1"/>
</dbReference>